<accession>A0A0R1TTK2</accession>
<dbReference type="EMBL" id="AZFT01000049">
    <property type="protein sequence ID" value="KRL84620.1"/>
    <property type="molecule type" value="Genomic_DNA"/>
</dbReference>
<dbReference type="RefSeq" id="WP_025087468.1">
    <property type="nucleotide sequence ID" value="NZ_AZFT01000049.1"/>
</dbReference>
<evidence type="ECO:0000256" key="1">
    <source>
        <dbReference type="SAM" id="MobiDB-lite"/>
    </source>
</evidence>
<dbReference type="Pfam" id="PF14265">
    <property type="entry name" value="DUF4355"/>
    <property type="match status" value="1"/>
</dbReference>
<dbReference type="OrthoDB" id="2296096at2"/>
<sequence length="202" mass="22881">MKLDLKYFAEDVSDAEETSAQVEAVEEQPAKEEKMYTQSEVNEIMRKRMDRAMREQQEKIDAAKSEATKMAKMNTEQKRNYELEKANKRAQDAEARLARLEMQTVARKMFDESGVTITDEELALVVTDDAETTKSNVEMLTEFAKKVREKAVNEVMAGSTPKNVGISKSAKSVSNIDELSMREIAQLKKDDPEQFKVLTGGK</sequence>
<proteinExistence type="predicted"/>
<organism evidence="2 3">
    <name type="scientific">Ligilactobacillus apodemi DSM 16634 = JCM 16172</name>
    <dbReference type="NCBI Taxonomy" id="1423724"/>
    <lineage>
        <taxon>Bacteria</taxon>
        <taxon>Bacillati</taxon>
        <taxon>Bacillota</taxon>
        <taxon>Bacilli</taxon>
        <taxon>Lactobacillales</taxon>
        <taxon>Lactobacillaceae</taxon>
        <taxon>Ligilactobacillus</taxon>
    </lineage>
</organism>
<feature type="region of interest" description="Disordered" evidence="1">
    <location>
        <begin position="62"/>
        <end position="90"/>
    </location>
</feature>
<evidence type="ECO:0008006" key="4">
    <source>
        <dbReference type="Google" id="ProtNLM"/>
    </source>
</evidence>
<dbReference type="PATRIC" id="fig|1423724.4.peg.543"/>
<dbReference type="eggNOG" id="ENOG5032YZX">
    <property type="taxonomic scope" value="Bacteria"/>
</dbReference>
<protein>
    <recommendedName>
        <fullName evidence="4">Phage scaffold protein</fullName>
    </recommendedName>
</protein>
<dbReference type="Proteomes" id="UP000051324">
    <property type="component" value="Unassembled WGS sequence"/>
</dbReference>
<keyword evidence="3" id="KW-1185">Reference proteome</keyword>
<feature type="region of interest" description="Disordered" evidence="1">
    <location>
        <begin position="12"/>
        <end position="37"/>
    </location>
</feature>
<gene>
    <name evidence="2" type="ORF">FC32_GL000517</name>
</gene>
<reference evidence="2 3" key="1">
    <citation type="journal article" date="2015" name="Genome Announc.">
        <title>Expanding the biotechnology potential of lactobacilli through comparative genomics of 213 strains and associated genera.</title>
        <authorList>
            <person name="Sun Z."/>
            <person name="Harris H.M."/>
            <person name="McCann A."/>
            <person name="Guo C."/>
            <person name="Argimon S."/>
            <person name="Zhang W."/>
            <person name="Yang X."/>
            <person name="Jeffery I.B."/>
            <person name="Cooney J.C."/>
            <person name="Kagawa T.F."/>
            <person name="Liu W."/>
            <person name="Song Y."/>
            <person name="Salvetti E."/>
            <person name="Wrobel A."/>
            <person name="Rasinkangas P."/>
            <person name="Parkhill J."/>
            <person name="Rea M.C."/>
            <person name="O'Sullivan O."/>
            <person name="Ritari J."/>
            <person name="Douillard F.P."/>
            <person name="Paul Ross R."/>
            <person name="Yang R."/>
            <person name="Briner A.E."/>
            <person name="Felis G.E."/>
            <person name="de Vos W.M."/>
            <person name="Barrangou R."/>
            <person name="Klaenhammer T.R."/>
            <person name="Caufield P.W."/>
            <person name="Cui Y."/>
            <person name="Zhang H."/>
            <person name="O'Toole P.W."/>
        </authorList>
    </citation>
    <scope>NUCLEOTIDE SEQUENCE [LARGE SCALE GENOMIC DNA]</scope>
    <source>
        <strain evidence="2 3">DSM 16634</strain>
    </source>
</reference>
<evidence type="ECO:0000313" key="2">
    <source>
        <dbReference type="EMBL" id="KRL84620.1"/>
    </source>
</evidence>
<name>A0A0R1TTK2_9LACO</name>
<dbReference type="InterPro" id="IPR025580">
    <property type="entry name" value="Gp46"/>
</dbReference>
<evidence type="ECO:0000313" key="3">
    <source>
        <dbReference type="Proteomes" id="UP000051324"/>
    </source>
</evidence>
<dbReference type="STRING" id="1423724.FC32_GL000517"/>
<comment type="caution">
    <text evidence="2">The sequence shown here is derived from an EMBL/GenBank/DDBJ whole genome shotgun (WGS) entry which is preliminary data.</text>
</comment>
<dbReference type="AlphaFoldDB" id="A0A0R1TTK2"/>